<sequence>EHDIDGKKPESEIILSPSNRYRDLCEEFEDCSDNNSNEVNAAGTIVPTVRQNSSNSTNPFSADGPSNTTASPTQGKSSFIDASQPSDDSDMPELEDITYSDDENHVGAEADFNNLETSITVSPIPTTRIHKDHHVSQIISDLSSTTQTRSMTRMIKDQGGLSQMF</sequence>
<comment type="caution">
    <text evidence="2">The sequence shown here is derived from an EMBL/GenBank/DDBJ whole genome shotgun (WGS) entry which is preliminary data.</text>
</comment>
<feature type="non-terminal residue" evidence="2">
    <location>
        <position position="1"/>
    </location>
</feature>
<evidence type="ECO:0000256" key="1">
    <source>
        <dbReference type="SAM" id="MobiDB-lite"/>
    </source>
</evidence>
<dbReference type="EMBL" id="BKCJ011343017">
    <property type="protein sequence ID" value="GFD23196.1"/>
    <property type="molecule type" value="Genomic_DNA"/>
</dbReference>
<feature type="region of interest" description="Disordered" evidence="1">
    <location>
        <begin position="30"/>
        <end position="99"/>
    </location>
</feature>
<feature type="compositionally biased region" description="Polar residues" evidence="1">
    <location>
        <begin position="49"/>
        <end position="86"/>
    </location>
</feature>
<feature type="compositionally biased region" description="Acidic residues" evidence="1">
    <location>
        <begin position="87"/>
        <end position="99"/>
    </location>
</feature>
<protein>
    <submittedName>
        <fullName evidence="2">Uncharacterized protein</fullName>
    </submittedName>
</protein>
<proteinExistence type="predicted"/>
<evidence type="ECO:0000313" key="2">
    <source>
        <dbReference type="EMBL" id="GFD23196.1"/>
    </source>
</evidence>
<feature type="non-terminal residue" evidence="2">
    <location>
        <position position="165"/>
    </location>
</feature>
<name>A0A699UP89_TANCI</name>
<dbReference type="AlphaFoldDB" id="A0A699UP89"/>
<organism evidence="2">
    <name type="scientific">Tanacetum cinerariifolium</name>
    <name type="common">Dalmatian daisy</name>
    <name type="synonym">Chrysanthemum cinerariifolium</name>
    <dbReference type="NCBI Taxonomy" id="118510"/>
    <lineage>
        <taxon>Eukaryota</taxon>
        <taxon>Viridiplantae</taxon>
        <taxon>Streptophyta</taxon>
        <taxon>Embryophyta</taxon>
        <taxon>Tracheophyta</taxon>
        <taxon>Spermatophyta</taxon>
        <taxon>Magnoliopsida</taxon>
        <taxon>eudicotyledons</taxon>
        <taxon>Gunneridae</taxon>
        <taxon>Pentapetalae</taxon>
        <taxon>asterids</taxon>
        <taxon>campanulids</taxon>
        <taxon>Asterales</taxon>
        <taxon>Asteraceae</taxon>
        <taxon>Asteroideae</taxon>
        <taxon>Anthemideae</taxon>
        <taxon>Anthemidinae</taxon>
        <taxon>Tanacetum</taxon>
    </lineage>
</organism>
<reference evidence="2" key="1">
    <citation type="journal article" date="2019" name="Sci. Rep.">
        <title>Draft genome of Tanacetum cinerariifolium, the natural source of mosquito coil.</title>
        <authorList>
            <person name="Yamashiro T."/>
            <person name="Shiraishi A."/>
            <person name="Satake H."/>
            <person name="Nakayama K."/>
        </authorList>
    </citation>
    <scope>NUCLEOTIDE SEQUENCE</scope>
</reference>
<gene>
    <name evidence="2" type="ORF">Tci_895165</name>
</gene>
<accession>A0A699UP89</accession>